<proteinExistence type="predicted"/>
<reference evidence="2" key="1">
    <citation type="submission" date="2021-03" db="EMBL/GenBank/DDBJ databases">
        <title>Antimicrobial resistance genes in bacteria isolated from Japanese honey, and their potential for conferring macrolide and lincosamide resistance in the American foulbrood pathogen Paenibacillus larvae.</title>
        <authorList>
            <person name="Okamoto M."/>
            <person name="Kumagai M."/>
            <person name="Kanamori H."/>
            <person name="Takamatsu D."/>
        </authorList>
    </citation>
    <scope>NUCLEOTIDE SEQUENCE</scope>
    <source>
        <strain evidence="2">J41TS4</strain>
    </source>
</reference>
<dbReference type="PROSITE" id="PS51725">
    <property type="entry name" value="ABM"/>
    <property type="match status" value="1"/>
</dbReference>
<dbReference type="InterPro" id="IPR007138">
    <property type="entry name" value="ABM_dom"/>
</dbReference>
<dbReference type="GO" id="GO:0004497">
    <property type="term" value="F:monooxygenase activity"/>
    <property type="evidence" value="ECO:0007669"/>
    <property type="project" value="UniProtKB-KW"/>
</dbReference>
<dbReference type="InterPro" id="IPR011008">
    <property type="entry name" value="Dimeric_a/b-barrel"/>
</dbReference>
<sequence length="108" mass="12494">MFIMTRTMTIEAGNSDKVLERFSSDMAVDTMEGLIDRIVMVNTKSKEHEEVVMIIRWESKEAWKNWEKSDVHIQGHREKRGQQPPAYIISTDVKTYDVHAVKKGKASI</sequence>
<keyword evidence="2" id="KW-0503">Monooxygenase</keyword>
<dbReference type="Proteomes" id="UP000678895">
    <property type="component" value="Unassembled WGS sequence"/>
</dbReference>
<dbReference type="Pfam" id="PF03992">
    <property type="entry name" value="ABM"/>
    <property type="match status" value="1"/>
</dbReference>
<evidence type="ECO:0000313" key="3">
    <source>
        <dbReference type="Proteomes" id="UP000678895"/>
    </source>
</evidence>
<accession>A0A919Y9B3</accession>
<feature type="domain" description="ABM" evidence="1">
    <location>
        <begin position="2"/>
        <end position="96"/>
    </location>
</feature>
<organism evidence="2 3">
    <name type="scientific">Paenibacillus apis</name>
    <dbReference type="NCBI Taxonomy" id="1792174"/>
    <lineage>
        <taxon>Bacteria</taxon>
        <taxon>Bacillati</taxon>
        <taxon>Bacillota</taxon>
        <taxon>Bacilli</taxon>
        <taxon>Bacillales</taxon>
        <taxon>Paenibacillaceae</taxon>
        <taxon>Paenibacillus</taxon>
    </lineage>
</organism>
<keyword evidence="3" id="KW-1185">Reference proteome</keyword>
<name>A0A919Y9B3_9BACL</name>
<dbReference type="Gene3D" id="3.30.70.100">
    <property type="match status" value="1"/>
</dbReference>
<gene>
    <name evidence="2" type="primary">hmoA</name>
    <name evidence="2" type="ORF">J41TS4_46410</name>
</gene>
<evidence type="ECO:0000259" key="1">
    <source>
        <dbReference type="PROSITE" id="PS51725"/>
    </source>
</evidence>
<dbReference type="AlphaFoldDB" id="A0A919Y9B3"/>
<dbReference type="PANTHER" id="PTHR34474:SF1">
    <property type="entry name" value="HEME-DEGRADING MONOOXYGENASE HMOA"/>
    <property type="match status" value="1"/>
</dbReference>
<dbReference type="InterPro" id="IPR050404">
    <property type="entry name" value="Heme-degrading_MO"/>
</dbReference>
<dbReference type="RefSeq" id="WP_212938981.1">
    <property type="nucleotide sequence ID" value="NZ_BORS01000024.1"/>
</dbReference>
<comment type="caution">
    <text evidence="2">The sequence shown here is derived from an EMBL/GenBank/DDBJ whole genome shotgun (WGS) entry which is preliminary data.</text>
</comment>
<keyword evidence="2" id="KW-0560">Oxidoreductase</keyword>
<dbReference type="EMBL" id="BORS01000024">
    <property type="protein sequence ID" value="GIO44883.1"/>
    <property type="molecule type" value="Genomic_DNA"/>
</dbReference>
<dbReference type="PANTHER" id="PTHR34474">
    <property type="entry name" value="SIGNAL TRANSDUCTION PROTEIN TRAP"/>
    <property type="match status" value="1"/>
</dbReference>
<evidence type="ECO:0000313" key="2">
    <source>
        <dbReference type="EMBL" id="GIO44883.1"/>
    </source>
</evidence>
<protein>
    <submittedName>
        <fullName evidence="2">Heme-degrading monooxygenase HmoA</fullName>
    </submittedName>
</protein>
<dbReference type="SUPFAM" id="SSF54909">
    <property type="entry name" value="Dimeric alpha+beta barrel"/>
    <property type="match status" value="1"/>
</dbReference>